<dbReference type="AlphaFoldDB" id="A0A1D1W1W7"/>
<proteinExistence type="predicted"/>
<organism evidence="1 2">
    <name type="scientific">Ramazzottius varieornatus</name>
    <name type="common">Water bear</name>
    <name type="synonym">Tardigrade</name>
    <dbReference type="NCBI Taxonomy" id="947166"/>
    <lineage>
        <taxon>Eukaryota</taxon>
        <taxon>Metazoa</taxon>
        <taxon>Ecdysozoa</taxon>
        <taxon>Tardigrada</taxon>
        <taxon>Eutardigrada</taxon>
        <taxon>Parachela</taxon>
        <taxon>Hypsibioidea</taxon>
        <taxon>Ramazzottiidae</taxon>
        <taxon>Ramazzottius</taxon>
    </lineage>
</organism>
<reference evidence="1 2" key="1">
    <citation type="journal article" date="2016" name="Nat. Commun.">
        <title>Extremotolerant tardigrade genome and improved radiotolerance of human cultured cells by tardigrade-unique protein.</title>
        <authorList>
            <person name="Hashimoto T."/>
            <person name="Horikawa D.D."/>
            <person name="Saito Y."/>
            <person name="Kuwahara H."/>
            <person name="Kozuka-Hata H."/>
            <person name="Shin-I T."/>
            <person name="Minakuchi Y."/>
            <person name="Ohishi K."/>
            <person name="Motoyama A."/>
            <person name="Aizu T."/>
            <person name="Enomoto A."/>
            <person name="Kondo K."/>
            <person name="Tanaka S."/>
            <person name="Hara Y."/>
            <person name="Koshikawa S."/>
            <person name="Sagara H."/>
            <person name="Miura T."/>
            <person name="Yokobori S."/>
            <person name="Miyagawa K."/>
            <person name="Suzuki Y."/>
            <person name="Kubo T."/>
            <person name="Oyama M."/>
            <person name="Kohara Y."/>
            <person name="Fujiyama A."/>
            <person name="Arakawa K."/>
            <person name="Katayama T."/>
            <person name="Toyoda A."/>
            <person name="Kunieda T."/>
        </authorList>
    </citation>
    <scope>NUCLEOTIDE SEQUENCE [LARGE SCALE GENOMIC DNA]</scope>
    <source>
        <strain evidence="1 2">YOKOZUNA-1</strain>
    </source>
</reference>
<comment type="caution">
    <text evidence="1">The sequence shown here is derived from an EMBL/GenBank/DDBJ whole genome shotgun (WGS) entry which is preliminary data.</text>
</comment>
<gene>
    <name evidence="1" type="primary">RvY_15096-1</name>
    <name evidence="1" type="synonym">RvY_15096.1</name>
    <name evidence="1" type="ORF">RvY_15096</name>
</gene>
<sequence>MLERTVLGTTKSVMPLPAVLGNLSIVVRYTMQMGLVLILHGVTIFFGVLEIAERTSGSSHPQSGAHFRQARFDMTGDLGEGCSLEDADVYSAVECVLKNTFCSPYPGNGRKEGICHCDYTKTPPFTLSRARSHCALDPNTPMSKTVCTDDADCEEYENTECSKSSGKGEPRRCVCKANMELNPPEKSLPGCSVVDCTKRPSYCQKKDPLSMCIRATSSSPPVCGCRPGTELNNGTARCEGPFICLVVLSL</sequence>
<evidence type="ECO:0000313" key="1">
    <source>
        <dbReference type="EMBL" id="GAV04889.1"/>
    </source>
</evidence>
<keyword evidence="2" id="KW-1185">Reference proteome</keyword>
<dbReference type="Proteomes" id="UP000186922">
    <property type="component" value="Unassembled WGS sequence"/>
</dbReference>
<accession>A0A1D1W1W7</accession>
<protein>
    <submittedName>
        <fullName evidence="1">Uncharacterized protein</fullName>
    </submittedName>
</protein>
<dbReference type="EMBL" id="BDGG01000011">
    <property type="protein sequence ID" value="GAV04889.1"/>
    <property type="molecule type" value="Genomic_DNA"/>
</dbReference>
<name>A0A1D1W1W7_RAMVA</name>
<evidence type="ECO:0000313" key="2">
    <source>
        <dbReference type="Proteomes" id="UP000186922"/>
    </source>
</evidence>